<keyword evidence="8" id="KW-1185">Reference proteome</keyword>
<keyword evidence="2" id="KW-0813">Transport</keyword>
<dbReference type="RefSeq" id="WP_158343391.1">
    <property type="nucleotide sequence ID" value="NZ_JAHQCW010000001.1"/>
</dbReference>
<evidence type="ECO:0000256" key="5">
    <source>
        <dbReference type="SAM" id="SignalP"/>
    </source>
</evidence>
<dbReference type="EMBL" id="JAHQCW010000001">
    <property type="protein sequence ID" value="MBU9735036.1"/>
    <property type="molecule type" value="Genomic_DNA"/>
</dbReference>
<evidence type="ECO:0000256" key="4">
    <source>
        <dbReference type="SAM" id="MobiDB-lite"/>
    </source>
</evidence>
<gene>
    <name evidence="7" type="ORF">KTH89_00710</name>
</gene>
<reference evidence="7" key="1">
    <citation type="submission" date="2021-06" db="EMBL/GenBank/DDBJ databases">
        <title>Description of novel taxa of the family Lachnospiraceae.</title>
        <authorList>
            <person name="Chaplin A.V."/>
            <person name="Sokolova S.R."/>
            <person name="Pikina A.P."/>
            <person name="Korzhanova M."/>
            <person name="Belova V."/>
            <person name="Korostin D."/>
            <person name="Efimov B.A."/>
        </authorList>
    </citation>
    <scope>NUCLEOTIDE SEQUENCE</scope>
    <source>
        <strain evidence="7">ASD5720</strain>
    </source>
</reference>
<dbReference type="SUPFAM" id="SSF53850">
    <property type="entry name" value="Periplasmic binding protein-like II"/>
    <property type="match status" value="1"/>
</dbReference>
<feature type="signal peptide" evidence="5">
    <location>
        <begin position="1"/>
        <end position="27"/>
    </location>
</feature>
<evidence type="ECO:0000313" key="7">
    <source>
        <dbReference type="EMBL" id="MBU9735036.1"/>
    </source>
</evidence>
<protein>
    <submittedName>
        <fullName evidence="7">ABC transporter substrate-binding protein</fullName>
    </submittedName>
</protein>
<evidence type="ECO:0000259" key="6">
    <source>
        <dbReference type="Pfam" id="PF00496"/>
    </source>
</evidence>
<comment type="caution">
    <text evidence="7">The sequence shown here is derived from an EMBL/GenBank/DDBJ whole genome shotgun (WGS) entry which is preliminary data.</text>
</comment>
<dbReference type="GO" id="GO:0015833">
    <property type="term" value="P:peptide transport"/>
    <property type="evidence" value="ECO:0007669"/>
    <property type="project" value="TreeGrafter"/>
</dbReference>
<comment type="similarity">
    <text evidence="1">Belongs to the bacterial solute-binding protein 5 family.</text>
</comment>
<sequence length="556" mass="61676">MKKALRTTLVVLLVLCMLTGCSVTSGAGTGTEDNTKTASSAVPDGTNVPAGETAITTEGSINDAGRFDKVVVAVNADPADLLPCKPNGNGKPKFFWSIYEALFDYDDENNLVPSLASGYTEESDTVWNIKLFEEIYDSEGNHITADDVVYSVNWLIETGNNIKYDVLDHVEKVDDYTVAYHWKEKPSANQLEFILVRTFIFSQTAFENHNFATEPVGTGPFVVSEFVSGSELVLEAADDYWADKTSEDVSMRLGLHKATVQTVEFKVISEASQAVVALEMGTVDFCDYVTFSMLGEFEEGGSYSDQYKVDTNLSGDYYYMMPNMASSVIGDDLNLRLAMYYALDNNAIATSMGSGYAPLKSLGTSYFYDFNPEWEEEATYVNTYDMELAKDYLSKSDYNGEEIVIVGLVNEECKNAMTMMQSLLAQVGIKASIQTYEESLMNTILAEQTGWDFVVTRLGGSTLVASWNTLFNNDVHDGKTTNWLADQKLQELYETSLADETHDDEHVKACMDYAFSIGDVYPISGMASSIVYNRKIEEIYYREGYVTVGSSRYVGQ</sequence>
<evidence type="ECO:0000256" key="1">
    <source>
        <dbReference type="ARBA" id="ARBA00005695"/>
    </source>
</evidence>
<evidence type="ECO:0000313" key="8">
    <source>
        <dbReference type="Proteomes" id="UP000712157"/>
    </source>
</evidence>
<name>A0A949K202_9FIRM</name>
<dbReference type="InterPro" id="IPR000914">
    <property type="entry name" value="SBP_5_dom"/>
</dbReference>
<organism evidence="7 8">
    <name type="scientific">Diplocloster agilis</name>
    <dbReference type="NCBI Taxonomy" id="2850323"/>
    <lineage>
        <taxon>Bacteria</taxon>
        <taxon>Bacillati</taxon>
        <taxon>Bacillota</taxon>
        <taxon>Clostridia</taxon>
        <taxon>Lachnospirales</taxon>
        <taxon>Lachnospiraceae</taxon>
        <taxon>Diplocloster</taxon>
    </lineage>
</organism>
<dbReference type="PROSITE" id="PS51257">
    <property type="entry name" value="PROKAR_LIPOPROTEIN"/>
    <property type="match status" value="1"/>
</dbReference>
<dbReference type="GO" id="GO:1904680">
    <property type="term" value="F:peptide transmembrane transporter activity"/>
    <property type="evidence" value="ECO:0007669"/>
    <property type="project" value="TreeGrafter"/>
</dbReference>
<feature type="region of interest" description="Disordered" evidence="4">
    <location>
        <begin position="27"/>
        <end position="48"/>
    </location>
</feature>
<evidence type="ECO:0000256" key="2">
    <source>
        <dbReference type="ARBA" id="ARBA00022448"/>
    </source>
</evidence>
<dbReference type="PANTHER" id="PTHR30290:SF9">
    <property type="entry name" value="OLIGOPEPTIDE-BINDING PROTEIN APPA"/>
    <property type="match status" value="1"/>
</dbReference>
<keyword evidence="3 5" id="KW-0732">Signal</keyword>
<dbReference type="InterPro" id="IPR039424">
    <property type="entry name" value="SBP_5"/>
</dbReference>
<feature type="chain" id="PRO_5038083251" evidence="5">
    <location>
        <begin position="28"/>
        <end position="556"/>
    </location>
</feature>
<evidence type="ECO:0000256" key="3">
    <source>
        <dbReference type="ARBA" id="ARBA00022729"/>
    </source>
</evidence>
<dbReference type="Gene3D" id="3.10.105.10">
    <property type="entry name" value="Dipeptide-binding Protein, Domain 3"/>
    <property type="match status" value="1"/>
</dbReference>
<dbReference type="AlphaFoldDB" id="A0A949K202"/>
<dbReference type="Proteomes" id="UP000712157">
    <property type="component" value="Unassembled WGS sequence"/>
</dbReference>
<dbReference type="CDD" id="cd00995">
    <property type="entry name" value="PBP2_NikA_DppA_OppA_like"/>
    <property type="match status" value="1"/>
</dbReference>
<accession>A0A949K202</accession>
<dbReference type="Gene3D" id="3.40.190.10">
    <property type="entry name" value="Periplasmic binding protein-like II"/>
    <property type="match status" value="1"/>
</dbReference>
<proteinExistence type="inferred from homology"/>
<dbReference type="PANTHER" id="PTHR30290">
    <property type="entry name" value="PERIPLASMIC BINDING COMPONENT OF ABC TRANSPORTER"/>
    <property type="match status" value="1"/>
</dbReference>
<feature type="domain" description="Solute-binding protein family 5" evidence="6">
    <location>
        <begin position="111"/>
        <end position="465"/>
    </location>
</feature>
<dbReference type="Pfam" id="PF00496">
    <property type="entry name" value="SBP_bac_5"/>
    <property type="match status" value="1"/>
</dbReference>